<name>A0A3R6V857_9LACO</name>
<gene>
    <name evidence="2" type="ORF">DS831_09085</name>
</gene>
<evidence type="ECO:0000313" key="2">
    <source>
        <dbReference type="EMBL" id="RHW49195.1"/>
    </source>
</evidence>
<keyword evidence="1" id="KW-0812">Transmembrane</keyword>
<sequence>MEKLFNAFNYIIWIVLLSFYFLLMFTKNDIFLVLFIIASICYSIYGVLIFAKFINSYDEKDKKNDR</sequence>
<proteinExistence type="predicted"/>
<dbReference type="RefSeq" id="WP_118903025.1">
    <property type="nucleotide sequence ID" value="NZ_QOCR01000008.1"/>
</dbReference>
<keyword evidence="1" id="KW-1133">Transmembrane helix</keyword>
<feature type="transmembrane region" description="Helical" evidence="1">
    <location>
        <begin position="31"/>
        <end position="54"/>
    </location>
</feature>
<organism evidence="2 3">
    <name type="scientific">Bombilactobacillus bombi</name>
    <dbReference type="NCBI Taxonomy" id="1303590"/>
    <lineage>
        <taxon>Bacteria</taxon>
        <taxon>Bacillati</taxon>
        <taxon>Bacillota</taxon>
        <taxon>Bacilli</taxon>
        <taxon>Lactobacillales</taxon>
        <taxon>Lactobacillaceae</taxon>
        <taxon>Bombilactobacillus</taxon>
    </lineage>
</organism>
<reference evidence="2 3" key="1">
    <citation type="submission" date="2018-07" db="EMBL/GenBank/DDBJ databases">
        <title>Genome sequences of six Lactobacillus spp. isolated from bumble bee guts.</title>
        <authorList>
            <person name="Motta E.V.S."/>
            <person name="Moran N.A."/>
        </authorList>
    </citation>
    <scope>NUCLEOTIDE SEQUENCE [LARGE SCALE GENOMIC DNA]</scope>
    <source>
        <strain evidence="2 3">BI-1.1</strain>
    </source>
</reference>
<keyword evidence="3" id="KW-1185">Reference proteome</keyword>
<evidence type="ECO:0000313" key="3">
    <source>
        <dbReference type="Proteomes" id="UP000284109"/>
    </source>
</evidence>
<evidence type="ECO:0000256" key="1">
    <source>
        <dbReference type="SAM" id="Phobius"/>
    </source>
</evidence>
<dbReference type="Proteomes" id="UP000284109">
    <property type="component" value="Unassembled WGS sequence"/>
</dbReference>
<protein>
    <submittedName>
        <fullName evidence="2">Uncharacterized protein</fullName>
    </submittedName>
</protein>
<dbReference type="EMBL" id="QOCR01000008">
    <property type="protein sequence ID" value="RHW49195.1"/>
    <property type="molecule type" value="Genomic_DNA"/>
</dbReference>
<feature type="transmembrane region" description="Helical" evidence="1">
    <location>
        <begin position="7"/>
        <end position="25"/>
    </location>
</feature>
<accession>A0A3R6V857</accession>
<dbReference type="AlphaFoldDB" id="A0A3R6V857"/>
<keyword evidence="1" id="KW-0472">Membrane</keyword>
<comment type="caution">
    <text evidence="2">The sequence shown here is derived from an EMBL/GenBank/DDBJ whole genome shotgun (WGS) entry which is preliminary data.</text>
</comment>